<name>A0A2H3JFW0_WOLCO</name>
<dbReference type="EMBL" id="KB467832">
    <property type="protein sequence ID" value="PCH34887.1"/>
    <property type="molecule type" value="Genomic_DNA"/>
</dbReference>
<gene>
    <name evidence="1" type="ORF">WOLCODRAFT_155537</name>
</gene>
<keyword evidence="2" id="KW-1185">Reference proteome</keyword>
<proteinExistence type="predicted"/>
<dbReference type="Proteomes" id="UP000218811">
    <property type="component" value="Unassembled WGS sequence"/>
</dbReference>
<sequence length="148" mass="16063">MDTLSVELHAQIFEYACVDDGSTARALSLVSHYFHEVVKPYLYQSLVVCGPAQLAALEARLAPLPPHLRRIRHLFLSDIPLSARPKPTPPDPALAASYDAARELLQRVLLRAAPTLETLAVHAGVPYTSTQLLAGVLATPLPRVRALA</sequence>
<dbReference type="STRING" id="742152.A0A2H3JFW0"/>
<feature type="non-terminal residue" evidence="1">
    <location>
        <position position="148"/>
    </location>
</feature>
<organism evidence="1 2">
    <name type="scientific">Wolfiporia cocos (strain MD-104)</name>
    <name type="common">Brown rot fungus</name>
    <dbReference type="NCBI Taxonomy" id="742152"/>
    <lineage>
        <taxon>Eukaryota</taxon>
        <taxon>Fungi</taxon>
        <taxon>Dikarya</taxon>
        <taxon>Basidiomycota</taxon>
        <taxon>Agaricomycotina</taxon>
        <taxon>Agaricomycetes</taxon>
        <taxon>Polyporales</taxon>
        <taxon>Phaeolaceae</taxon>
        <taxon>Wolfiporia</taxon>
    </lineage>
</organism>
<dbReference type="AlphaFoldDB" id="A0A2H3JFW0"/>
<dbReference type="OrthoDB" id="3256367at2759"/>
<protein>
    <recommendedName>
        <fullName evidence="3">F-box domain-containing protein</fullName>
    </recommendedName>
</protein>
<evidence type="ECO:0000313" key="1">
    <source>
        <dbReference type="EMBL" id="PCH34887.1"/>
    </source>
</evidence>
<evidence type="ECO:0008006" key="3">
    <source>
        <dbReference type="Google" id="ProtNLM"/>
    </source>
</evidence>
<reference evidence="1 2" key="1">
    <citation type="journal article" date="2012" name="Science">
        <title>The Paleozoic origin of enzymatic lignin decomposition reconstructed from 31 fungal genomes.</title>
        <authorList>
            <person name="Floudas D."/>
            <person name="Binder M."/>
            <person name="Riley R."/>
            <person name="Barry K."/>
            <person name="Blanchette R.A."/>
            <person name="Henrissat B."/>
            <person name="Martinez A.T."/>
            <person name="Otillar R."/>
            <person name="Spatafora J.W."/>
            <person name="Yadav J.S."/>
            <person name="Aerts A."/>
            <person name="Benoit I."/>
            <person name="Boyd A."/>
            <person name="Carlson A."/>
            <person name="Copeland A."/>
            <person name="Coutinho P.M."/>
            <person name="de Vries R.P."/>
            <person name="Ferreira P."/>
            <person name="Findley K."/>
            <person name="Foster B."/>
            <person name="Gaskell J."/>
            <person name="Glotzer D."/>
            <person name="Gorecki P."/>
            <person name="Heitman J."/>
            <person name="Hesse C."/>
            <person name="Hori C."/>
            <person name="Igarashi K."/>
            <person name="Jurgens J.A."/>
            <person name="Kallen N."/>
            <person name="Kersten P."/>
            <person name="Kohler A."/>
            <person name="Kuees U."/>
            <person name="Kumar T.K.A."/>
            <person name="Kuo A."/>
            <person name="LaButti K."/>
            <person name="Larrondo L.F."/>
            <person name="Lindquist E."/>
            <person name="Ling A."/>
            <person name="Lombard V."/>
            <person name="Lucas S."/>
            <person name="Lundell T."/>
            <person name="Martin R."/>
            <person name="McLaughlin D.J."/>
            <person name="Morgenstern I."/>
            <person name="Morin E."/>
            <person name="Murat C."/>
            <person name="Nagy L.G."/>
            <person name="Nolan M."/>
            <person name="Ohm R.A."/>
            <person name="Patyshakuliyeva A."/>
            <person name="Rokas A."/>
            <person name="Ruiz-Duenas F.J."/>
            <person name="Sabat G."/>
            <person name="Salamov A."/>
            <person name="Samejima M."/>
            <person name="Schmutz J."/>
            <person name="Slot J.C."/>
            <person name="St John F."/>
            <person name="Stenlid J."/>
            <person name="Sun H."/>
            <person name="Sun S."/>
            <person name="Syed K."/>
            <person name="Tsang A."/>
            <person name="Wiebenga A."/>
            <person name="Young D."/>
            <person name="Pisabarro A."/>
            <person name="Eastwood D.C."/>
            <person name="Martin F."/>
            <person name="Cullen D."/>
            <person name="Grigoriev I.V."/>
            <person name="Hibbett D.S."/>
        </authorList>
    </citation>
    <scope>NUCLEOTIDE SEQUENCE [LARGE SCALE GENOMIC DNA]</scope>
    <source>
        <strain evidence="1 2">MD-104</strain>
    </source>
</reference>
<accession>A0A2H3JFW0</accession>
<evidence type="ECO:0000313" key="2">
    <source>
        <dbReference type="Proteomes" id="UP000218811"/>
    </source>
</evidence>